<dbReference type="Proteomes" id="UP001519287">
    <property type="component" value="Unassembled WGS sequence"/>
</dbReference>
<dbReference type="InterPro" id="IPR017439">
    <property type="entry name" value="Amidohydrolase"/>
</dbReference>
<dbReference type="Pfam" id="PF07687">
    <property type="entry name" value="M20_dimer"/>
    <property type="match status" value="1"/>
</dbReference>
<dbReference type="Gene3D" id="3.40.630.10">
    <property type="entry name" value="Zn peptidases"/>
    <property type="match status" value="1"/>
</dbReference>
<dbReference type="Pfam" id="PF01546">
    <property type="entry name" value="Peptidase_M20"/>
    <property type="match status" value="1"/>
</dbReference>
<comment type="caution">
    <text evidence="2">The sequence shown here is derived from an EMBL/GenBank/DDBJ whole genome shotgun (WGS) entry which is preliminary data.</text>
</comment>
<gene>
    <name evidence="2" type="ORF">J2Z66_006991</name>
</gene>
<dbReference type="InterPro" id="IPR002933">
    <property type="entry name" value="Peptidase_M20"/>
</dbReference>
<dbReference type="PIRSF" id="PIRSF005962">
    <property type="entry name" value="Pept_M20D_amidohydro"/>
    <property type="match status" value="1"/>
</dbReference>
<keyword evidence="3" id="KW-1185">Reference proteome</keyword>
<protein>
    <submittedName>
        <fullName evidence="2">Amidohydrolase</fullName>
        <ecNumber evidence="2">3.5.1.-</ecNumber>
    </submittedName>
</protein>
<evidence type="ECO:0000313" key="3">
    <source>
        <dbReference type="Proteomes" id="UP001519287"/>
    </source>
</evidence>
<dbReference type="PANTHER" id="PTHR11014:SF63">
    <property type="entry name" value="METALLOPEPTIDASE, PUTATIVE (AFU_ORTHOLOGUE AFUA_6G09600)-RELATED"/>
    <property type="match status" value="1"/>
</dbReference>
<dbReference type="SUPFAM" id="SSF55031">
    <property type="entry name" value="Bacterial exopeptidase dimerisation domain"/>
    <property type="match status" value="1"/>
</dbReference>
<dbReference type="GO" id="GO:0016787">
    <property type="term" value="F:hydrolase activity"/>
    <property type="evidence" value="ECO:0007669"/>
    <property type="project" value="UniProtKB-KW"/>
</dbReference>
<evidence type="ECO:0000259" key="1">
    <source>
        <dbReference type="Pfam" id="PF07687"/>
    </source>
</evidence>
<dbReference type="NCBIfam" id="TIGR01891">
    <property type="entry name" value="amidohydrolases"/>
    <property type="match status" value="1"/>
</dbReference>
<feature type="domain" description="Peptidase M20 dimerisation" evidence="1">
    <location>
        <begin position="190"/>
        <end position="280"/>
    </location>
</feature>
<keyword evidence="2" id="KW-0378">Hydrolase</keyword>
<dbReference type="EMBL" id="JAGGLB010000033">
    <property type="protein sequence ID" value="MBP1995349.1"/>
    <property type="molecule type" value="Genomic_DNA"/>
</dbReference>
<dbReference type="EC" id="3.5.1.-" evidence="2"/>
<reference evidence="2 3" key="1">
    <citation type="submission" date="2021-03" db="EMBL/GenBank/DDBJ databases">
        <title>Genomic Encyclopedia of Type Strains, Phase IV (KMG-IV): sequencing the most valuable type-strain genomes for metagenomic binning, comparative biology and taxonomic classification.</title>
        <authorList>
            <person name="Goeker M."/>
        </authorList>
    </citation>
    <scope>NUCLEOTIDE SEQUENCE [LARGE SCALE GENOMIC DNA]</scope>
    <source>
        <strain evidence="2 3">DSM 26048</strain>
    </source>
</reference>
<dbReference type="SUPFAM" id="SSF53187">
    <property type="entry name" value="Zn-dependent exopeptidases"/>
    <property type="match status" value="1"/>
</dbReference>
<proteinExistence type="predicted"/>
<dbReference type="InterPro" id="IPR011650">
    <property type="entry name" value="Peptidase_M20_dimer"/>
</dbReference>
<sequence>MTLELKPLLVQAETLQPQVVAWRRYLHQHPELSFAENETAQYIEDTLKSFGNLIVTRPTSSSVLARLIGSRPGKTLAIRADIDALPIQEDTGLAFASTNDGVMHACGHDGHTATVLGAAKILSGHQDELEGEIRFIFQHAEELPPGGADDMIAAGVMEGVDWVIGAHLQSPVEVGKVGVIAGAMLASPDTFHITITGKGGHAAEPHTTVDTIAIGAQVVTNLQHIVSRNTNPMNPLVVSVTQFIGGHAHNVIPGSVQLTGTVRCMDPLLREEVPRLMKQIIGGITQAHGAEYELNYVLGYRPLINDKDVSQIVADTVVELFGPEALYTIKPSMSADDFSAYLACAPGTYFNIGAGNQEQGITYPHHHPKFTIDEQSLQIGVKVFLAAALKLLGSK</sequence>
<dbReference type="RefSeq" id="WP_209977157.1">
    <property type="nucleotide sequence ID" value="NZ_JAGGLB010000033.1"/>
</dbReference>
<dbReference type="Gene3D" id="3.30.70.360">
    <property type="match status" value="1"/>
</dbReference>
<name>A0ABS4J671_9BACL</name>
<organism evidence="2 3">
    <name type="scientific">Paenibacillus eucommiae</name>
    <dbReference type="NCBI Taxonomy" id="1355755"/>
    <lineage>
        <taxon>Bacteria</taxon>
        <taxon>Bacillati</taxon>
        <taxon>Bacillota</taxon>
        <taxon>Bacilli</taxon>
        <taxon>Bacillales</taxon>
        <taxon>Paenibacillaceae</taxon>
        <taxon>Paenibacillus</taxon>
    </lineage>
</organism>
<evidence type="ECO:0000313" key="2">
    <source>
        <dbReference type="EMBL" id="MBP1995349.1"/>
    </source>
</evidence>
<dbReference type="PANTHER" id="PTHR11014">
    <property type="entry name" value="PEPTIDASE M20 FAMILY MEMBER"/>
    <property type="match status" value="1"/>
</dbReference>
<accession>A0ABS4J671</accession>
<dbReference type="InterPro" id="IPR036264">
    <property type="entry name" value="Bact_exopeptidase_dim_dom"/>
</dbReference>